<protein>
    <submittedName>
        <fullName evidence="2">A-kinase anchor protein 12</fullName>
    </submittedName>
</protein>
<proteinExistence type="predicted"/>
<sequence>MKPSETSLIRSRASPTGVGLQAEANKVQDKEDFRDDIPEATPASVTEDVARDDTIAEDLIEITSEAITAPEPLDITKEDETEMISAVSQLSSESSKTSGNTTPVPAEYVVKETDALLYQVLKPFRLAQGSSSLFQMM</sequence>
<dbReference type="GO" id="GO:0007165">
    <property type="term" value="P:signal transduction"/>
    <property type="evidence" value="ECO:0007669"/>
    <property type="project" value="TreeGrafter"/>
</dbReference>
<dbReference type="Proteomes" id="UP001228049">
    <property type="component" value="Unassembled WGS sequence"/>
</dbReference>
<name>A0AAD9C0T9_DISEL</name>
<dbReference type="GO" id="GO:0051018">
    <property type="term" value="F:protein kinase A binding"/>
    <property type="evidence" value="ECO:0007669"/>
    <property type="project" value="InterPro"/>
</dbReference>
<evidence type="ECO:0000313" key="3">
    <source>
        <dbReference type="Proteomes" id="UP001228049"/>
    </source>
</evidence>
<evidence type="ECO:0000313" key="2">
    <source>
        <dbReference type="EMBL" id="KAK1893877.1"/>
    </source>
</evidence>
<dbReference type="GO" id="GO:0005737">
    <property type="term" value="C:cytoplasm"/>
    <property type="evidence" value="ECO:0007669"/>
    <property type="project" value="TreeGrafter"/>
</dbReference>
<comment type="caution">
    <text evidence="2">The sequence shown here is derived from an EMBL/GenBank/DDBJ whole genome shotgun (WGS) entry which is preliminary data.</text>
</comment>
<dbReference type="PANTHER" id="PTHR23209">
    <property type="entry name" value="A-KINASE ANCHOR PROTEIN 12"/>
    <property type="match status" value="1"/>
</dbReference>
<gene>
    <name evidence="2" type="ORF">KUDE01_019338</name>
</gene>
<organism evidence="2 3">
    <name type="scientific">Dissostichus eleginoides</name>
    <name type="common">Patagonian toothfish</name>
    <name type="synonym">Dissostichus amissus</name>
    <dbReference type="NCBI Taxonomy" id="100907"/>
    <lineage>
        <taxon>Eukaryota</taxon>
        <taxon>Metazoa</taxon>
        <taxon>Chordata</taxon>
        <taxon>Craniata</taxon>
        <taxon>Vertebrata</taxon>
        <taxon>Euteleostomi</taxon>
        <taxon>Actinopterygii</taxon>
        <taxon>Neopterygii</taxon>
        <taxon>Teleostei</taxon>
        <taxon>Neoteleostei</taxon>
        <taxon>Acanthomorphata</taxon>
        <taxon>Eupercaria</taxon>
        <taxon>Perciformes</taxon>
        <taxon>Notothenioidei</taxon>
        <taxon>Nototheniidae</taxon>
        <taxon>Dissostichus</taxon>
    </lineage>
</organism>
<dbReference type="InterPro" id="IPR028540">
    <property type="entry name" value="AKAP12"/>
</dbReference>
<feature type="region of interest" description="Disordered" evidence="1">
    <location>
        <begin position="1"/>
        <end position="52"/>
    </location>
</feature>
<evidence type="ECO:0000256" key="1">
    <source>
        <dbReference type="SAM" id="MobiDB-lite"/>
    </source>
</evidence>
<dbReference type="GO" id="GO:0090036">
    <property type="term" value="P:regulation of protein kinase C signaling"/>
    <property type="evidence" value="ECO:0007669"/>
    <property type="project" value="InterPro"/>
</dbReference>
<accession>A0AAD9C0T9</accession>
<feature type="compositionally biased region" description="Polar residues" evidence="1">
    <location>
        <begin position="86"/>
        <end position="103"/>
    </location>
</feature>
<dbReference type="AlphaFoldDB" id="A0AAD9C0T9"/>
<dbReference type="GO" id="GO:0010739">
    <property type="term" value="P:positive regulation of protein kinase A signaling"/>
    <property type="evidence" value="ECO:0007669"/>
    <property type="project" value="InterPro"/>
</dbReference>
<keyword evidence="3" id="KW-1185">Reference proteome</keyword>
<dbReference type="PANTHER" id="PTHR23209:SF4">
    <property type="entry name" value="A-KINASE ANCHOR PROTEIN 12"/>
    <property type="match status" value="1"/>
</dbReference>
<feature type="region of interest" description="Disordered" evidence="1">
    <location>
        <begin position="85"/>
        <end position="104"/>
    </location>
</feature>
<dbReference type="EMBL" id="JASDAP010000011">
    <property type="protein sequence ID" value="KAK1893877.1"/>
    <property type="molecule type" value="Genomic_DNA"/>
</dbReference>
<reference evidence="2" key="1">
    <citation type="submission" date="2023-04" db="EMBL/GenBank/DDBJ databases">
        <title>Chromosome-level genome of Chaenocephalus aceratus.</title>
        <authorList>
            <person name="Park H."/>
        </authorList>
    </citation>
    <scope>NUCLEOTIDE SEQUENCE</scope>
    <source>
        <strain evidence="2">DE</strain>
        <tissue evidence="2">Muscle</tissue>
    </source>
</reference>
<feature type="compositionally biased region" description="Basic and acidic residues" evidence="1">
    <location>
        <begin position="26"/>
        <end position="37"/>
    </location>
</feature>